<dbReference type="InterPro" id="IPR001509">
    <property type="entry name" value="Epimerase_deHydtase"/>
</dbReference>
<feature type="region of interest" description="Disordered" evidence="1">
    <location>
        <begin position="116"/>
        <end position="138"/>
    </location>
</feature>
<dbReference type="KEGG" id="mmas:MYMAC_003695"/>
<dbReference type="EMBL" id="CP022203">
    <property type="protein sequence ID" value="ATB48069.1"/>
    <property type="molecule type" value="Genomic_DNA"/>
</dbReference>
<protein>
    <submittedName>
        <fullName evidence="3">Short-chain dehydrogenase</fullName>
    </submittedName>
</protein>
<dbReference type="Proteomes" id="UP000217343">
    <property type="component" value="Chromosome"/>
</dbReference>
<dbReference type="PANTHER" id="PTHR43245">
    <property type="entry name" value="BIFUNCTIONAL POLYMYXIN RESISTANCE PROTEIN ARNA"/>
    <property type="match status" value="1"/>
</dbReference>
<evidence type="ECO:0000259" key="2">
    <source>
        <dbReference type="Pfam" id="PF01370"/>
    </source>
</evidence>
<dbReference type="Pfam" id="PF01370">
    <property type="entry name" value="Epimerase"/>
    <property type="match status" value="1"/>
</dbReference>
<dbReference type="AlphaFoldDB" id="A0A250JW21"/>
<evidence type="ECO:0000256" key="1">
    <source>
        <dbReference type="SAM" id="MobiDB-lite"/>
    </source>
</evidence>
<dbReference type="InterPro" id="IPR036291">
    <property type="entry name" value="NAD(P)-bd_dom_sf"/>
</dbReference>
<feature type="domain" description="NAD-dependent epimerase/dehydratase" evidence="2">
    <location>
        <begin position="4"/>
        <end position="214"/>
    </location>
</feature>
<evidence type="ECO:0000313" key="3">
    <source>
        <dbReference type="EMBL" id="ATB48069.1"/>
    </source>
</evidence>
<dbReference type="OrthoDB" id="9804595at2"/>
<dbReference type="SUPFAM" id="SSF51735">
    <property type="entry name" value="NAD(P)-binding Rossmann-fold domains"/>
    <property type="match status" value="1"/>
</dbReference>
<dbReference type="InterPro" id="IPR050177">
    <property type="entry name" value="Lipid_A_modif_metabolic_enz"/>
</dbReference>
<dbReference type="RefSeq" id="WP_095959041.1">
    <property type="nucleotide sequence ID" value="NZ_CP022203.1"/>
</dbReference>
<organism evidence="3 4">
    <name type="scientific">Corallococcus macrosporus DSM 14697</name>
    <dbReference type="NCBI Taxonomy" id="1189310"/>
    <lineage>
        <taxon>Bacteria</taxon>
        <taxon>Pseudomonadati</taxon>
        <taxon>Myxococcota</taxon>
        <taxon>Myxococcia</taxon>
        <taxon>Myxococcales</taxon>
        <taxon>Cystobacterineae</taxon>
        <taxon>Myxococcaceae</taxon>
        <taxon>Corallococcus</taxon>
    </lineage>
</organism>
<evidence type="ECO:0000313" key="4">
    <source>
        <dbReference type="Proteomes" id="UP000217343"/>
    </source>
</evidence>
<accession>A0A250JW21</accession>
<keyword evidence="4" id="KW-1185">Reference proteome</keyword>
<name>A0A250JW21_9BACT</name>
<dbReference type="Gene3D" id="3.40.50.720">
    <property type="entry name" value="NAD(P)-binding Rossmann-like Domain"/>
    <property type="match status" value="1"/>
</dbReference>
<sequence length="333" mass="35283">MRFLLTGGTGFIGQRLARRIVERGDTLTLMVRGSSRRGPLEGLGARFVVADLTTGAGLAEAVRDVDCVLHLAGVTKSREPEGYFEGNARGTRRLVEAMAALPHPPRLVYCSSLAAAGPSTPERPRREEDPPAPVSLYGRSKLGGEEAVREFADRVPSVIVRPPIVYGPGDVEFLPSLLPMARLGLALKSGFGPKRYSLIHVDDLCTALLAAADRGPTVSSEDPARGVYGVSDGVEHSWEDVCAAMAGALGKGRPAVLPVPQTVSYVVGLGSEAVARLRGTVPILNRDKVREMRCAAWTCSTERASRELGFLPTIPLAQGLAGTLAALREAAGR</sequence>
<reference evidence="3 4" key="1">
    <citation type="submission" date="2017-06" db="EMBL/GenBank/DDBJ databases">
        <title>Sequencing and comparative analysis of myxobacterial genomes.</title>
        <authorList>
            <person name="Rupp O."/>
            <person name="Goesmann A."/>
            <person name="Sogaard-Andersen L."/>
        </authorList>
    </citation>
    <scope>NUCLEOTIDE SEQUENCE [LARGE SCALE GENOMIC DNA]</scope>
    <source>
        <strain evidence="3 4">DSM 14697</strain>
    </source>
</reference>
<proteinExistence type="predicted"/>
<gene>
    <name evidence="3" type="ORF">MYMAC_003695</name>
</gene>